<evidence type="ECO:0000256" key="1">
    <source>
        <dbReference type="SAM" id="MobiDB-lite"/>
    </source>
</evidence>
<accession>A0A8R1EDW6</accession>
<sequence length="208" mass="24733">MKCVYKRFRKRHIKSKDPKSHRVTNEISGSYCTTGEIDRLFKESSDDEEKHCEDEFQSSYVTLSDNILELLEKRVNFKCEDSEDDDEPCSSRQAEERERERERRRRRTATFSNVDETEIERKDPSSICQNYQAVASLSSVKFSKQGKIINSTDDGMSPKARRRFQCYGYLFEQRVLRGRKRLNELREKSDRRIEFSTLAQVLEKVRKF</sequence>
<dbReference type="AlphaFoldDB" id="A0A8R1EDW6"/>
<dbReference type="Proteomes" id="UP000005237">
    <property type="component" value="Unassembled WGS sequence"/>
</dbReference>
<keyword evidence="3" id="KW-1185">Reference proteome</keyword>
<feature type="region of interest" description="Disordered" evidence="1">
    <location>
        <begin position="81"/>
        <end position="106"/>
    </location>
</feature>
<name>A0A8R1EDW6_CAEJA</name>
<protein>
    <submittedName>
        <fullName evidence="2">Uncharacterized protein</fullName>
    </submittedName>
</protein>
<reference evidence="2" key="2">
    <citation type="submission" date="2022-06" db="UniProtKB">
        <authorList>
            <consortium name="EnsemblMetazoa"/>
        </authorList>
    </citation>
    <scope>IDENTIFICATION</scope>
    <source>
        <strain evidence="2">DF5081</strain>
    </source>
</reference>
<reference evidence="3" key="1">
    <citation type="submission" date="2010-08" db="EMBL/GenBank/DDBJ databases">
        <authorList>
            <consortium name="Caenorhabditis japonica Sequencing Consortium"/>
            <person name="Wilson R.K."/>
        </authorList>
    </citation>
    <scope>NUCLEOTIDE SEQUENCE [LARGE SCALE GENOMIC DNA]</scope>
    <source>
        <strain evidence="3">DF5081</strain>
    </source>
</reference>
<evidence type="ECO:0000313" key="2">
    <source>
        <dbReference type="EnsemblMetazoa" id="CJA32981.1"/>
    </source>
</evidence>
<proteinExistence type="predicted"/>
<organism evidence="2 3">
    <name type="scientific">Caenorhabditis japonica</name>
    <dbReference type="NCBI Taxonomy" id="281687"/>
    <lineage>
        <taxon>Eukaryota</taxon>
        <taxon>Metazoa</taxon>
        <taxon>Ecdysozoa</taxon>
        <taxon>Nematoda</taxon>
        <taxon>Chromadorea</taxon>
        <taxon>Rhabditida</taxon>
        <taxon>Rhabditina</taxon>
        <taxon>Rhabditomorpha</taxon>
        <taxon>Rhabditoidea</taxon>
        <taxon>Rhabditidae</taxon>
        <taxon>Peloderinae</taxon>
        <taxon>Caenorhabditis</taxon>
    </lineage>
</organism>
<dbReference type="EnsemblMetazoa" id="CJA32981.1">
    <property type="protein sequence ID" value="CJA32981.1"/>
    <property type="gene ID" value="WBGene00208828"/>
</dbReference>
<evidence type="ECO:0000313" key="3">
    <source>
        <dbReference type="Proteomes" id="UP000005237"/>
    </source>
</evidence>